<dbReference type="InterPro" id="IPR005119">
    <property type="entry name" value="LysR_subst-bd"/>
</dbReference>
<evidence type="ECO:0000256" key="1">
    <source>
        <dbReference type="ARBA" id="ARBA00009437"/>
    </source>
</evidence>
<dbReference type="PANTHER" id="PTHR30537">
    <property type="entry name" value="HTH-TYPE TRANSCRIPTIONAL REGULATOR"/>
    <property type="match status" value="1"/>
</dbReference>
<evidence type="ECO:0000256" key="3">
    <source>
        <dbReference type="ARBA" id="ARBA00023125"/>
    </source>
</evidence>
<evidence type="ECO:0000256" key="2">
    <source>
        <dbReference type="ARBA" id="ARBA00023015"/>
    </source>
</evidence>
<dbReference type="SUPFAM" id="SSF46785">
    <property type="entry name" value="Winged helix' DNA-binding domain"/>
    <property type="match status" value="1"/>
</dbReference>
<dbReference type="Pfam" id="PF03466">
    <property type="entry name" value="LysR_substrate"/>
    <property type="match status" value="1"/>
</dbReference>
<dbReference type="Pfam" id="PF00126">
    <property type="entry name" value="HTH_1"/>
    <property type="match status" value="1"/>
</dbReference>
<dbReference type="InterPro" id="IPR000847">
    <property type="entry name" value="LysR_HTH_N"/>
</dbReference>
<evidence type="ECO:0000256" key="4">
    <source>
        <dbReference type="ARBA" id="ARBA00023163"/>
    </source>
</evidence>
<dbReference type="InterPro" id="IPR058163">
    <property type="entry name" value="LysR-type_TF_proteobact-type"/>
</dbReference>
<keyword evidence="2" id="KW-0805">Transcription regulation</keyword>
<keyword evidence="4" id="KW-0804">Transcription</keyword>
<protein>
    <submittedName>
        <fullName evidence="7">DNA-binding transcriptional LysR family regulator</fullName>
    </submittedName>
</protein>
<dbReference type="GO" id="GO:0006351">
    <property type="term" value="P:DNA-templated transcription"/>
    <property type="evidence" value="ECO:0007669"/>
    <property type="project" value="TreeGrafter"/>
</dbReference>
<evidence type="ECO:0000313" key="9">
    <source>
        <dbReference type="Proteomes" id="UP000557344"/>
    </source>
</evidence>
<dbReference type="EMBL" id="JACIID010000042">
    <property type="protein sequence ID" value="MBB4539427.1"/>
    <property type="molecule type" value="Genomic_DNA"/>
</dbReference>
<proteinExistence type="inferred from homology"/>
<feature type="domain" description="HTH lysR-type" evidence="5">
    <location>
        <begin position="5"/>
        <end position="62"/>
    </location>
</feature>
<dbReference type="Gene3D" id="1.10.10.10">
    <property type="entry name" value="Winged helix-like DNA-binding domain superfamily/Winged helix DNA-binding domain"/>
    <property type="match status" value="1"/>
</dbReference>
<organism evidence="7 8">
    <name type="scientific">Rhizobium etli</name>
    <dbReference type="NCBI Taxonomy" id="29449"/>
    <lineage>
        <taxon>Bacteria</taxon>
        <taxon>Pseudomonadati</taxon>
        <taxon>Pseudomonadota</taxon>
        <taxon>Alphaproteobacteria</taxon>
        <taxon>Hyphomicrobiales</taxon>
        <taxon>Rhizobiaceae</taxon>
        <taxon>Rhizobium/Agrobacterium group</taxon>
        <taxon>Rhizobium</taxon>
    </lineage>
</organism>
<gene>
    <name evidence="6" type="ORF">GGE46_006225</name>
    <name evidence="7" type="ORF">GGE57_006223</name>
</gene>
<dbReference type="InterPro" id="IPR036390">
    <property type="entry name" value="WH_DNA-bd_sf"/>
</dbReference>
<dbReference type="AlphaFoldDB" id="A0A7W6ZPG3"/>
<reference evidence="8 9" key="1">
    <citation type="submission" date="2020-08" db="EMBL/GenBank/DDBJ databases">
        <title>Genomic Encyclopedia of Type Strains, Phase IV (KMG-V): Genome sequencing to study the core and pangenomes of soil and plant-associated prokaryotes.</title>
        <authorList>
            <person name="Whitman W."/>
        </authorList>
    </citation>
    <scope>NUCLEOTIDE SEQUENCE [LARGE SCALE GENOMIC DNA]</scope>
    <source>
        <strain evidence="6 9">SEMIA 471</strain>
        <strain evidence="7 8">SEMIA 489</strain>
    </source>
</reference>
<evidence type="ECO:0000313" key="6">
    <source>
        <dbReference type="EMBL" id="MBB4483597.1"/>
    </source>
</evidence>
<dbReference type="RefSeq" id="WP_183844597.1">
    <property type="nucleotide sequence ID" value="NZ_JACIHU010000041.1"/>
</dbReference>
<name>A0A7W6ZPG3_RHIET</name>
<evidence type="ECO:0000313" key="7">
    <source>
        <dbReference type="EMBL" id="MBB4539427.1"/>
    </source>
</evidence>
<dbReference type="GO" id="GO:0003700">
    <property type="term" value="F:DNA-binding transcription factor activity"/>
    <property type="evidence" value="ECO:0007669"/>
    <property type="project" value="InterPro"/>
</dbReference>
<dbReference type="InterPro" id="IPR036388">
    <property type="entry name" value="WH-like_DNA-bd_sf"/>
</dbReference>
<keyword evidence="3 7" id="KW-0238">DNA-binding</keyword>
<dbReference type="SUPFAM" id="SSF53850">
    <property type="entry name" value="Periplasmic binding protein-like II"/>
    <property type="match status" value="1"/>
</dbReference>
<evidence type="ECO:0000313" key="8">
    <source>
        <dbReference type="Proteomes" id="UP000523431"/>
    </source>
</evidence>
<comment type="caution">
    <text evidence="7">The sequence shown here is derived from an EMBL/GenBank/DDBJ whole genome shotgun (WGS) entry which is preliminary data.</text>
</comment>
<sequence length="291" mass="31869">MRQLPPMSSLRSFEAAARLGTMTAAASELGRTHGAISRQIAQLEQATGQLLFQRAGVLLKLTPAGSDLFAVTVEALDRLEESFTSVRGGRQNQVITLGCGSTFASRWLIPRLPRFYELHPNVTVKIDVLKRSASEARGVSIATSWDRLSYPVPEGSNVYVLGDVEFVIVGHPQLDMGVSGKAFNMPTRLRSLTSPHHWEAFEQKTGFSIHAKTTMDFANTQQCIDAAVAGLGFVLVEARMIDEELKTGRLIAHPPSWRMAAGFVAMTSGQTPSSILRKFISWLVEQSAINR</sequence>
<dbReference type="GO" id="GO:0043565">
    <property type="term" value="F:sequence-specific DNA binding"/>
    <property type="evidence" value="ECO:0007669"/>
    <property type="project" value="TreeGrafter"/>
</dbReference>
<dbReference type="EMBL" id="JACIHU010000041">
    <property type="protein sequence ID" value="MBB4483597.1"/>
    <property type="molecule type" value="Genomic_DNA"/>
</dbReference>
<dbReference type="Proteomes" id="UP000523431">
    <property type="component" value="Unassembled WGS sequence"/>
</dbReference>
<accession>A0A7W6ZPG3</accession>
<dbReference type="PANTHER" id="PTHR30537:SF74">
    <property type="entry name" value="HTH-TYPE TRANSCRIPTIONAL REGULATOR TRPI"/>
    <property type="match status" value="1"/>
</dbReference>
<dbReference type="Gene3D" id="3.40.190.10">
    <property type="entry name" value="Periplasmic binding protein-like II"/>
    <property type="match status" value="2"/>
</dbReference>
<evidence type="ECO:0000259" key="5">
    <source>
        <dbReference type="PROSITE" id="PS50931"/>
    </source>
</evidence>
<comment type="similarity">
    <text evidence="1">Belongs to the LysR transcriptional regulatory family.</text>
</comment>
<dbReference type="Proteomes" id="UP000557344">
    <property type="component" value="Unassembled WGS sequence"/>
</dbReference>
<dbReference type="PROSITE" id="PS50931">
    <property type="entry name" value="HTH_LYSR"/>
    <property type="match status" value="1"/>
</dbReference>